<name>A0A4R2NZX8_9FLAO</name>
<sequence>MKKIVTTLLFVLVVLTSCTVNDDTVAFNPKNLLVGHWTYVNSDNGEIVFKRSSALPENEYGVSFLDNKKFIERTSGFCGTPPLVFWNVVGTYQLENELIKVTKEEYPTNFKWKIKSLTNLELVVSYELTDQQKDHEELMNLFNEIYTLATSINCEDADDWLITAYGTKACGGPQGYLAYPNSIDVNLFLEKVSNYTQKEHEYNIKWSIVSTCDVPIQPIGVKCENNIPVLIY</sequence>
<comment type="caution">
    <text evidence="2">The sequence shown here is derived from an EMBL/GenBank/DDBJ whole genome shotgun (WGS) entry which is preliminary data.</text>
</comment>
<protein>
    <recommendedName>
        <fullName evidence="4">Lipocalin-like protein</fullName>
    </recommendedName>
</protein>
<dbReference type="AlphaFoldDB" id="A0A4R2NZX8"/>
<evidence type="ECO:0000313" key="3">
    <source>
        <dbReference type="Proteomes" id="UP000294564"/>
    </source>
</evidence>
<accession>A0A4R2NZX8</accession>
<evidence type="ECO:0008006" key="4">
    <source>
        <dbReference type="Google" id="ProtNLM"/>
    </source>
</evidence>
<keyword evidence="3" id="KW-1185">Reference proteome</keyword>
<keyword evidence="1" id="KW-0732">Signal</keyword>
<feature type="chain" id="PRO_5020542903" description="Lipocalin-like protein" evidence="1">
    <location>
        <begin position="23"/>
        <end position="232"/>
    </location>
</feature>
<dbReference type="Proteomes" id="UP000294564">
    <property type="component" value="Unassembled WGS sequence"/>
</dbReference>
<dbReference type="RefSeq" id="WP_132791290.1">
    <property type="nucleotide sequence ID" value="NZ_SLXM01000001.1"/>
</dbReference>
<dbReference type="OrthoDB" id="5526158at2"/>
<feature type="signal peptide" evidence="1">
    <location>
        <begin position="1"/>
        <end position="22"/>
    </location>
</feature>
<proteinExistence type="predicted"/>
<organism evidence="2 3">
    <name type="scientific">Tenacibaculum skagerrakense</name>
    <dbReference type="NCBI Taxonomy" id="186571"/>
    <lineage>
        <taxon>Bacteria</taxon>
        <taxon>Pseudomonadati</taxon>
        <taxon>Bacteroidota</taxon>
        <taxon>Flavobacteriia</taxon>
        <taxon>Flavobacteriales</taxon>
        <taxon>Flavobacteriaceae</taxon>
        <taxon>Tenacibaculum</taxon>
    </lineage>
</organism>
<reference evidence="2 3" key="1">
    <citation type="submission" date="2019-03" db="EMBL/GenBank/DDBJ databases">
        <title>Genomic Encyclopedia of Type Strains, Phase IV (KMG-IV): sequencing the most valuable type-strain genomes for metagenomic binning, comparative biology and taxonomic classification.</title>
        <authorList>
            <person name="Goeker M."/>
        </authorList>
    </citation>
    <scope>NUCLEOTIDE SEQUENCE [LARGE SCALE GENOMIC DNA]</scope>
    <source>
        <strain evidence="2 3">DSM 14836</strain>
    </source>
</reference>
<gene>
    <name evidence="2" type="ORF">EV195_10172</name>
</gene>
<evidence type="ECO:0000313" key="2">
    <source>
        <dbReference type="EMBL" id="TCP27913.1"/>
    </source>
</evidence>
<dbReference type="EMBL" id="SLXM01000001">
    <property type="protein sequence ID" value="TCP27913.1"/>
    <property type="molecule type" value="Genomic_DNA"/>
</dbReference>
<evidence type="ECO:0000256" key="1">
    <source>
        <dbReference type="SAM" id="SignalP"/>
    </source>
</evidence>
<dbReference type="PROSITE" id="PS51257">
    <property type="entry name" value="PROKAR_LIPOPROTEIN"/>
    <property type="match status" value="1"/>
</dbReference>